<evidence type="ECO:0000313" key="1">
    <source>
        <dbReference type="EMBL" id="KKR71392.1"/>
    </source>
</evidence>
<dbReference type="Proteomes" id="UP000034664">
    <property type="component" value="Unassembled WGS sequence"/>
</dbReference>
<reference evidence="1 2" key="1">
    <citation type="journal article" date="2015" name="Nature">
        <title>rRNA introns, odd ribosomes, and small enigmatic genomes across a large radiation of phyla.</title>
        <authorList>
            <person name="Brown C.T."/>
            <person name="Hug L.A."/>
            <person name="Thomas B.C."/>
            <person name="Sharon I."/>
            <person name="Castelle C.J."/>
            <person name="Singh A."/>
            <person name="Wilkins M.J."/>
            <person name="Williams K.H."/>
            <person name="Banfield J.F."/>
        </authorList>
    </citation>
    <scope>NUCLEOTIDE SEQUENCE [LARGE SCALE GENOMIC DNA]</scope>
</reference>
<dbReference type="EMBL" id="LBZM01000029">
    <property type="protein sequence ID" value="KKR71392.1"/>
    <property type="molecule type" value="Genomic_DNA"/>
</dbReference>
<sequence>IDIDKSAQPESGISDAQLKRYSPDKPVDYVLEVKDGLSDEGGFEVEDSVVVQLAGQ</sequence>
<proteinExistence type="predicted"/>
<gene>
    <name evidence="1" type="ORF">UU14_C0029G0001</name>
</gene>
<name>A0A0G0W839_9BACT</name>
<dbReference type="AlphaFoldDB" id="A0A0G0W839"/>
<organism evidence="1 2">
    <name type="scientific">Candidatus Roizmanbacteria bacterium GW2011_GWB1_40_7</name>
    <dbReference type="NCBI Taxonomy" id="1618482"/>
    <lineage>
        <taxon>Bacteria</taxon>
        <taxon>Candidatus Roizmaniibacteriota</taxon>
    </lineage>
</organism>
<comment type="caution">
    <text evidence="1">The sequence shown here is derived from an EMBL/GenBank/DDBJ whole genome shotgun (WGS) entry which is preliminary data.</text>
</comment>
<protein>
    <submittedName>
        <fullName evidence="1">Uncharacterized protein</fullName>
    </submittedName>
</protein>
<feature type="non-terminal residue" evidence="1">
    <location>
        <position position="1"/>
    </location>
</feature>
<dbReference type="Gene3D" id="2.60.120.1140">
    <property type="entry name" value="Protein of unknown function DUF192"/>
    <property type="match status" value="1"/>
</dbReference>
<dbReference type="InterPro" id="IPR038695">
    <property type="entry name" value="Saro_0823-like_sf"/>
</dbReference>
<accession>A0A0G0W839</accession>
<evidence type="ECO:0000313" key="2">
    <source>
        <dbReference type="Proteomes" id="UP000034664"/>
    </source>
</evidence>